<evidence type="ECO:0000256" key="5">
    <source>
        <dbReference type="ARBA" id="ARBA00023239"/>
    </source>
</evidence>
<dbReference type="PANTHER" id="PTHR43183:SF1">
    <property type="entry name" value="HYPOTHETICAL DIHYDROXY-ACID DEHYDRATASE (EUROFUNG)-RELATED"/>
    <property type="match status" value="1"/>
</dbReference>
<protein>
    <recommendedName>
        <fullName evidence="6">Dihydroxy-acid/6-phosphogluconate dehydratase N-terminal domain-containing protein</fullName>
    </recommendedName>
</protein>
<dbReference type="Gene3D" id="3.50.30.80">
    <property type="entry name" value="IlvD/EDD C-terminal domain-like"/>
    <property type="match status" value="1"/>
</dbReference>
<dbReference type="NCBIfam" id="NF009560">
    <property type="entry name" value="PRK13017.1"/>
    <property type="match status" value="1"/>
</dbReference>
<dbReference type="GO" id="GO:0051536">
    <property type="term" value="F:iron-sulfur cluster binding"/>
    <property type="evidence" value="ECO:0007669"/>
    <property type="project" value="UniProtKB-KW"/>
</dbReference>
<dbReference type="GO" id="GO:0046872">
    <property type="term" value="F:metal ion binding"/>
    <property type="evidence" value="ECO:0007669"/>
    <property type="project" value="UniProtKB-KW"/>
</dbReference>
<evidence type="ECO:0000256" key="1">
    <source>
        <dbReference type="ARBA" id="ARBA00006486"/>
    </source>
</evidence>
<evidence type="ECO:0000256" key="3">
    <source>
        <dbReference type="ARBA" id="ARBA00023004"/>
    </source>
</evidence>
<dbReference type="SUPFAM" id="SSF143975">
    <property type="entry name" value="IlvD/EDD N-terminal domain-like"/>
    <property type="match status" value="1"/>
</dbReference>
<dbReference type="InterPro" id="IPR042096">
    <property type="entry name" value="Dihydro-acid_dehy_C"/>
</dbReference>
<dbReference type="NCBIfam" id="NF004784">
    <property type="entry name" value="PRK06131.1"/>
    <property type="match status" value="1"/>
</dbReference>
<evidence type="ECO:0000256" key="4">
    <source>
        <dbReference type="ARBA" id="ARBA00023014"/>
    </source>
</evidence>
<keyword evidence="2" id="KW-0479">Metal-binding</keyword>
<dbReference type="InterPro" id="IPR037237">
    <property type="entry name" value="IlvD/EDD_N"/>
</dbReference>
<dbReference type="AlphaFoldDB" id="A0A382CUK4"/>
<name>A0A382CUK4_9ZZZZ</name>
<feature type="domain" description="Dihydroxy-acid/6-phosphogluconate dehydratase N-terminal" evidence="6">
    <location>
        <begin position="44"/>
        <end position="355"/>
    </location>
</feature>
<dbReference type="InterPro" id="IPR052352">
    <property type="entry name" value="Sugar_Degrad_Dehydratases"/>
</dbReference>
<gene>
    <name evidence="7" type="ORF">METZ01_LOCUS182075</name>
</gene>
<dbReference type="GO" id="GO:0016836">
    <property type="term" value="F:hydro-lyase activity"/>
    <property type="evidence" value="ECO:0007669"/>
    <property type="project" value="UniProtKB-ARBA"/>
</dbReference>
<accession>A0A382CUK4</accession>
<keyword evidence="5" id="KW-0456">Lyase</keyword>
<evidence type="ECO:0000313" key="7">
    <source>
        <dbReference type="EMBL" id="SVB29221.1"/>
    </source>
</evidence>
<feature type="non-terminal residue" evidence="7">
    <location>
        <position position="1"/>
    </location>
</feature>
<proteinExistence type="inferred from homology"/>
<dbReference type="InterPro" id="IPR000581">
    <property type="entry name" value="ILV_EDD_N"/>
</dbReference>
<comment type="similarity">
    <text evidence="1">Belongs to the IlvD/Edd family.</text>
</comment>
<evidence type="ECO:0000256" key="2">
    <source>
        <dbReference type="ARBA" id="ARBA00022723"/>
    </source>
</evidence>
<dbReference type="SUPFAM" id="SSF52016">
    <property type="entry name" value="LeuD/IlvD-like"/>
    <property type="match status" value="1"/>
</dbReference>
<dbReference type="InterPro" id="IPR020558">
    <property type="entry name" value="DiOHA_6PGluconate_deHydtase_CS"/>
</dbReference>
<sequence length="450" mass="49126">VDNEKRKLRSEHWFNDPDDPEMTAIYMERYLNYGLTREELQASRPIIGIAQIGSDLTPCNRGHLETVKRAKEGVRDAGGIPIEFPVHPIQESCRRPTAALDRNLAYLGLVEILHGYPFDGVIFTTGCDKTAPACLMAAVTVDIPSIVLSGGPMLDGWHEGELAGSGTMVWEGRKSCAEGRMSYEQFIQQVADSSPSAGHCNTMGTALSMNCMAEALGMSLPGCASIPAPYRERLQMSYQTGKRIVGMVGEDLRPSKVLSRQAFENAIVVNTALGGSTNCPIHLTAIARHIGVELCLQDWQDIGYDVPLLVNCQPAGTFLGESFHRAGGVPAVMKELTQEGKLHGDCITVSGETVSVNLNDVSVTDHEVIFPFGKPLREKAGFLILSGNLFDGALIKTCVISDDFRERYLSNPGEENYFTARCIVFDGPEDYHARIDDPELNIDESCLLAI</sequence>
<evidence type="ECO:0000259" key="6">
    <source>
        <dbReference type="Pfam" id="PF00920"/>
    </source>
</evidence>
<feature type="non-terminal residue" evidence="7">
    <location>
        <position position="450"/>
    </location>
</feature>
<organism evidence="7">
    <name type="scientific">marine metagenome</name>
    <dbReference type="NCBI Taxonomy" id="408172"/>
    <lineage>
        <taxon>unclassified sequences</taxon>
        <taxon>metagenomes</taxon>
        <taxon>ecological metagenomes</taxon>
    </lineage>
</organism>
<keyword evidence="4" id="KW-0411">Iron-sulfur</keyword>
<dbReference type="PANTHER" id="PTHR43183">
    <property type="entry name" value="HYPOTHETICAL DIHYDROXYACID DEHYDRATASE (EUROFUNG)-RELATED"/>
    <property type="match status" value="1"/>
</dbReference>
<dbReference type="EMBL" id="UINC01035972">
    <property type="protein sequence ID" value="SVB29221.1"/>
    <property type="molecule type" value="Genomic_DNA"/>
</dbReference>
<keyword evidence="3" id="KW-0408">Iron</keyword>
<dbReference type="Pfam" id="PF00920">
    <property type="entry name" value="ILVD_EDD_N"/>
    <property type="match status" value="1"/>
</dbReference>
<dbReference type="PROSITE" id="PS00886">
    <property type="entry name" value="ILVD_EDD_1"/>
    <property type="match status" value="1"/>
</dbReference>
<reference evidence="7" key="1">
    <citation type="submission" date="2018-05" db="EMBL/GenBank/DDBJ databases">
        <authorList>
            <person name="Lanie J.A."/>
            <person name="Ng W.-L."/>
            <person name="Kazmierczak K.M."/>
            <person name="Andrzejewski T.M."/>
            <person name="Davidsen T.M."/>
            <person name="Wayne K.J."/>
            <person name="Tettelin H."/>
            <person name="Glass J.I."/>
            <person name="Rusch D."/>
            <person name="Podicherti R."/>
            <person name="Tsui H.-C.T."/>
            <person name="Winkler M.E."/>
        </authorList>
    </citation>
    <scope>NUCLEOTIDE SEQUENCE</scope>
</reference>